<comment type="caution">
    <text evidence="4">The sequence shown here is derived from an EMBL/GenBank/DDBJ whole genome shotgun (WGS) entry which is preliminary data.</text>
</comment>
<evidence type="ECO:0000313" key="4">
    <source>
        <dbReference type="EMBL" id="OEJ68072.1"/>
    </source>
</evidence>
<keyword evidence="5" id="KW-1185">Reference proteome</keyword>
<reference evidence="5" key="1">
    <citation type="submission" date="2016-07" db="EMBL/GenBank/DDBJ databases">
        <authorList>
            <person name="Florea S."/>
            <person name="Webb J.S."/>
            <person name="Jaromczyk J."/>
            <person name="Schardl C.L."/>
        </authorList>
    </citation>
    <scope>NUCLEOTIDE SEQUENCE [LARGE SCALE GENOMIC DNA]</scope>
    <source>
        <strain evidence="5">MV-1</strain>
    </source>
</reference>
<dbReference type="PANTHER" id="PTHR45138:SF9">
    <property type="entry name" value="DIGUANYLATE CYCLASE DGCM-RELATED"/>
    <property type="match status" value="1"/>
</dbReference>
<dbReference type="InterPro" id="IPR043128">
    <property type="entry name" value="Rev_trsase/Diguanyl_cyclase"/>
</dbReference>
<dbReference type="Pfam" id="PF00990">
    <property type="entry name" value="GGDEF"/>
    <property type="match status" value="1"/>
</dbReference>
<dbReference type="InterPro" id="IPR050469">
    <property type="entry name" value="Diguanylate_Cyclase"/>
</dbReference>
<dbReference type="EC" id="2.7.7.65" evidence="1"/>
<dbReference type="InterPro" id="IPR029787">
    <property type="entry name" value="Nucleotide_cyclase"/>
</dbReference>
<name>A0A1E5Q9A3_9PROT</name>
<dbReference type="CDD" id="cd01949">
    <property type="entry name" value="GGDEF"/>
    <property type="match status" value="1"/>
</dbReference>
<dbReference type="EMBL" id="MCGG01000017">
    <property type="protein sequence ID" value="OEJ68072.1"/>
    <property type="molecule type" value="Genomic_DNA"/>
</dbReference>
<dbReference type="NCBIfam" id="TIGR00254">
    <property type="entry name" value="GGDEF"/>
    <property type="match status" value="1"/>
</dbReference>
<proteinExistence type="predicted"/>
<gene>
    <name evidence="4" type="ORF">BEN30_07370</name>
</gene>
<evidence type="ECO:0000256" key="2">
    <source>
        <dbReference type="ARBA" id="ARBA00034247"/>
    </source>
</evidence>
<dbReference type="STRING" id="28181.BEN30_07370"/>
<accession>A0A1E5Q9A3</accession>
<dbReference type="OrthoDB" id="9812260at2"/>
<dbReference type="PROSITE" id="PS50887">
    <property type="entry name" value="GGDEF"/>
    <property type="match status" value="1"/>
</dbReference>
<sequence length="319" mass="36178">MRRDVLRNLKMVHKQNTAKDDRPVMVLPETVLNGISAIERAISKQTEWFKTWQEQVVVKHDISAFSVAALSDVPLGAWYQSDASLAFRNNPSFQALGESLNDMVAQVRGFLAVRADGEPHPVDDYTQFMNTLLDINGLVQQLQNDSWRGLTKMDPLTGMRNRHDMMVDLDNERERARRSHLPCSLAMVDLDHFKKINDIYGHVVGDMVLRHVSGMFSAQLRPYDMVYRYGGEEFLLCLPNTELDTAVSVLDRLRDKIEKTQMPYGPAGENLSVTASFGVAEIDTVEHITKTIERADQVLYDVKRGGRNVVKAWRGELTS</sequence>
<dbReference type="PANTHER" id="PTHR45138">
    <property type="entry name" value="REGULATORY COMPONENTS OF SENSORY TRANSDUCTION SYSTEM"/>
    <property type="match status" value="1"/>
</dbReference>
<dbReference type="Proteomes" id="UP000095347">
    <property type="component" value="Unassembled WGS sequence"/>
</dbReference>
<protein>
    <recommendedName>
        <fullName evidence="1">diguanylate cyclase</fullName>
        <ecNumber evidence="1">2.7.7.65</ecNumber>
    </recommendedName>
</protein>
<organism evidence="4 5">
    <name type="scientific">Magnetovibrio blakemorei</name>
    <dbReference type="NCBI Taxonomy" id="28181"/>
    <lineage>
        <taxon>Bacteria</taxon>
        <taxon>Pseudomonadati</taxon>
        <taxon>Pseudomonadota</taxon>
        <taxon>Alphaproteobacteria</taxon>
        <taxon>Rhodospirillales</taxon>
        <taxon>Magnetovibrionaceae</taxon>
        <taxon>Magnetovibrio</taxon>
    </lineage>
</organism>
<dbReference type="AlphaFoldDB" id="A0A1E5Q9A3"/>
<feature type="domain" description="GGDEF" evidence="3">
    <location>
        <begin position="181"/>
        <end position="315"/>
    </location>
</feature>
<dbReference type="InterPro" id="IPR000160">
    <property type="entry name" value="GGDEF_dom"/>
</dbReference>
<dbReference type="SMART" id="SM00267">
    <property type="entry name" value="GGDEF"/>
    <property type="match status" value="1"/>
</dbReference>
<dbReference type="SUPFAM" id="SSF55073">
    <property type="entry name" value="Nucleotide cyclase"/>
    <property type="match status" value="1"/>
</dbReference>
<evidence type="ECO:0000313" key="5">
    <source>
        <dbReference type="Proteomes" id="UP000095347"/>
    </source>
</evidence>
<dbReference type="GO" id="GO:0052621">
    <property type="term" value="F:diguanylate cyclase activity"/>
    <property type="evidence" value="ECO:0007669"/>
    <property type="project" value="UniProtKB-EC"/>
</dbReference>
<dbReference type="FunFam" id="3.30.70.270:FF:000001">
    <property type="entry name" value="Diguanylate cyclase domain protein"/>
    <property type="match status" value="1"/>
</dbReference>
<dbReference type="Gene3D" id="3.30.70.270">
    <property type="match status" value="1"/>
</dbReference>
<evidence type="ECO:0000256" key="1">
    <source>
        <dbReference type="ARBA" id="ARBA00012528"/>
    </source>
</evidence>
<evidence type="ECO:0000259" key="3">
    <source>
        <dbReference type="PROSITE" id="PS50887"/>
    </source>
</evidence>
<comment type="catalytic activity">
    <reaction evidence="2">
        <text>2 GTP = 3',3'-c-di-GMP + 2 diphosphate</text>
        <dbReference type="Rhea" id="RHEA:24898"/>
        <dbReference type="ChEBI" id="CHEBI:33019"/>
        <dbReference type="ChEBI" id="CHEBI:37565"/>
        <dbReference type="ChEBI" id="CHEBI:58805"/>
        <dbReference type="EC" id="2.7.7.65"/>
    </reaction>
</comment>